<evidence type="ECO:0000313" key="2">
    <source>
        <dbReference type="Proteomes" id="UP000679725"/>
    </source>
</evidence>
<gene>
    <name evidence="1" type="ORF">DYBT9623_05552</name>
</gene>
<reference evidence="1 2" key="1">
    <citation type="submission" date="2021-04" db="EMBL/GenBank/DDBJ databases">
        <authorList>
            <person name="Rodrigo-Torres L."/>
            <person name="Arahal R. D."/>
            <person name="Lucena T."/>
        </authorList>
    </citation>
    <scope>NUCLEOTIDE SEQUENCE [LARGE SCALE GENOMIC DNA]</scope>
    <source>
        <strain evidence="1 2">CECT 9623</strain>
    </source>
</reference>
<keyword evidence="2" id="KW-1185">Reference proteome</keyword>
<evidence type="ECO:0000313" key="1">
    <source>
        <dbReference type="EMBL" id="CAG5075031.1"/>
    </source>
</evidence>
<dbReference type="EMBL" id="CAJRAU010000016">
    <property type="protein sequence ID" value="CAG5075031.1"/>
    <property type="molecule type" value="Genomic_DNA"/>
</dbReference>
<name>A0ABM8UZ44_9BACT</name>
<dbReference type="Proteomes" id="UP000679725">
    <property type="component" value="Unassembled WGS sequence"/>
</dbReference>
<comment type="caution">
    <text evidence="1">The sequence shown here is derived from an EMBL/GenBank/DDBJ whole genome shotgun (WGS) entry which is preliminary data.</text>
</comment>
<proteinExistence type="predicted"/>
<accession>A0ABM8UZ44</accession>
<protein>
    <submittedName>
        <fullName evidence="1">Uncharacterized protein</fullName>
    </submittedName>
</protein>
<sequence>MYVVTYNFDRTDYGFNDVVPFWFTLLLVSKYLKLQFSSRLPVIFGLESCWI</sequence>
<organism evidence="1 2">
    <name type="scientific">Dyadobacter linearis</name>
    <dbReference type="NCBI Taxonomy" id="2823330"/>
    <lineage>
        <taxon>Bacteria</taxon>
        <taxon>Pseudomonadati</taxon>
        <taxon>Bacteroidota</taxon>
        <taxon>Cytophagia</taxon>
        <taxon>Cytophagales</taxon>
        <taxon>Spirosomataceae</taxon>
        <taxon>Dyadobacter</taxon>
    </lineage>
</organism>